<sequence length="116" mass="13476">MLSFFFALMVLPCTDGRVDKTAKEEDKADEQYDTGHATVKSVSFSHTGCLTHKRFLEVCPTLWTVLTLRHNRTKWSILRYVKKASVDTYFNVMEVNLIIYNDDVIMMINMINVIIH</sequence>
<dbReference type="Proteomes" id="UP000254817">
    <property type="component" value="Unassembled WGS sequence"/>
</dbReference>
<protein>
    <submittedName>
        <fullName evidence="1">Uncharacterized protein</fullName>
    </submittedName>
</protein>
<accession>A0A376SB87</accession>
<evidence type="ECO:0000313" key="1">
    <source>
        <dbReference type="EMBL" id="STI47971.1"/>
    </source>
</evidence>
<proteinExistence type="predicted"/>
<reference evidence="1 2" key="1">
    <citation type="submission" date="2018-06" db="EMBL/GenBank/DDBJ databases">
        <authorList>
            <consortium name="Pathogen Informatics"/>
            <person name="Doyle S."/>
        </authorList>
    </citation>
    <scope>NUCLEOTIDE SEQUENCE [LARGE SCALE GENOMIC DNA]</scope>
    <source>
        <strain evidence="1 2">NCTC11112</strain>
    </source>
</reference>
<dbReference type="AlphaFoldDB" id="A0A376SB87"/>
<gene>
    <name evidence="1" type="ORF">NCTC11112_07197</name>
</gene>
<organism evidence="1 2">
    <name type="scientific">Escherichia coli</name>
    <dbReference type="NCBI Taxonomy" id="562"/>
    <lineage>
        <taxon>Bacteria</taxon>
        <taxon>Pseudomonadati</taxon>
        <taxon>Pseudomonadota</taxon>
        <taxon>Gammaproteobacteria</taxon>
        <taxon>Enterobacterales</taxon>
        <taxon>Enterobacteriaceae</taxon>
        <taxon>Escherichia</taxon>
    </lineage>
</organism>
<evidence type="ECO:0000313" key="2">
    <source>
        <dbReference type="Proteomes" id="UP000254817"/>
    </source>
</evidence>
<dbReference type="EMBL" id="UGAW01000002">
    <property type="protein sequence ID" value="STI47971.1"/>
    <property type="molecule type" value="Genomic_DNA"/>
</dbReference>
<name>A0A376SB87_ECOLX</name>